<evidence type="ECO:0000256" key="2">
    <source>
        <dbReference type="ARBA" id="ARBA00003906"/>
    </source>
</evidence>
<keyword evidence="5" id="KW-0786">Thiamine pyrophosphate</keyword>
<dbReference type="Gene3D" id="3.40.50.970">
    <property type="match status" value="1"/>
</dbReference>
<organism evidence="7 8">
    <name type="scientific">Roseateles flavus</name>
    <dbReference type="NCBI Taxonomy" id="3149041"/>
    <lineage>
        <taxon>Bacteria</taxon>
        <taxon>Pseudomonadati</taxon>
        <taxon>Pseudomonadota</taxon>
        <taxon>Betaproteobacteria</taxon>
        <taxon>Burkholderiales</taxon>
        <taxon>Sphaerotilaceae</taxon>
        <taxon>Roseateles</taxon>
    </lineage>
</organism>
<dbReference type="InterPro" id="IPR005475">
    <property type="entry name" value="Transketolase-like_Pyr-bd"/>
</dbReference>
<dbReference type="SMART" id="SM00861">
    <property type="entry name" value="Transket_pyr"/>
    <property type="match status" value="1"/>
</dbReference>
<dbReference type="Pfam" id="PF00676">
    <property type="entry name" value="E1_dh"/>
    <property type="match status" value="1"/>
</dbReference>
<accession>A0ABV0GBR0</accession>
<name>A0ABV0GBR0_9BURK</name>
<dbReference type="InterPro" id="IPR011603">
    <property type="entry name" value="2oxoglutarate_DH_E1"/>
</dbReference>
<dbReference type="PANTHER" id="PTHR23152:SF4">
    <property type="entry name" value="2-OXOADIPATE DEHYDROGENASE COMPLEX COMPONENT E1"/>
    <property type="match status" value="1"/>
</dbReference>
<comment type="cofactor">
    <cofactor evidence="1">
        <name>thiamine diphosphate</name>
        <dbReference type="ChEBI" id="CHEBI:58937"/>
    </cofactor>
</comment>
<keyword evidence="4 7" id="KW-0560">Oxidoreductase</keyword>
<sequence length="875" mass="96258">MSTPLPLPHPDWAKRSRFHLAGEALQSRPQPAGPAADPLRVEAYVEQVRREGHRHALLDPLQASPPLPAETLQAAAFGLEATQDLTPAMAAQWGCTQVAGLQSRLLALYTGALSLDCSALRDDTRRRWLLSRFEAAAPAPEPHQALQWLERLIEVQAWEQFLAQRLPDEKRFSLAGCEGLVLLLDALCEAAAAQGVRAVEMGMPHRGRLAVLALLLQQPVSDILEALDPESRRPRPDLAYHQGAQARLDTARGTLALRLAPNPSHLQSIQPVVLGRARACQDASQGLPRAQAALALLLHGDAAFDGQGIVGESLLLSRHPAYEVGGCIHVLINNQVGFTTPHAADPLHQRYASDASRVIDAPVLRVRADAPEQLARAAELALDYRMAFGADIVIDVMGFRRMGHSEHDQPMLTRPQLQRLAEAHPTAAEQYGAELVARGRCEPQQWLALRSQAPLRALARFGRLAREPVRPHSPVAEPRPSYDARPALPALDATQLQVALTRLRTVPEGFALHPHLARLHQRWERLARQEAGAVDWCLAENLAHATVLASGQPVRLAGMDVERGTFMHRHAVWHAQGERMDRHVPLQSPSRGAARFEIVNSPLSEAAALGFEYGYSLQRPEVLTVWEAQFGDFVNGAQIYLDQYIASGEAKWGLASGLTLLLPHGHEGVGPEHSNAHLGRLLQLCAEQNLRVACPSDSAQYFHLLREQARAQPRRPLVVFTPKSQLLQDPLSHAPLERLMEGGFQPLLRVLTAAEGCERVWLCSGKLRHELARALRDAGDPCTALWSLEQLYPLPAEALRNALAELPHVGELLWIQEEQRAQGAWPLLREALEGACPPGVALRCISRPDRAAGPSASPRQHRVEQQQLWMQALVR</sequence>
<evidence type="ECO:0000313" key="8">
    <source>
        <dbReference type="Proteomes" id="UP001462640"/>
    </source>
</evidence>
<evidence type="ECO:0000256" key="5">
    <source>
        <dbReference type="ARBA" id="ARBA00023052"/>
    </source>
</evidence>
<comment type="function">
    <text evidence="2">E1 component of the 2-oxoglutarate dehydrogenase (OGDH) complex which catalyzes the decarboxylation of 2-oxoglutarate, the first step in the conversion of 2-oxoglutarate to succinyl-CoA and CO(2).</text>
</comment>
<dbReference type="InterPro" id="IPR042179">
    <property type="entry name" value="KGD_C_sf"/>
</dbReference>
<dbReference type="InterPro" id="IPR031717">
    <property type="entry name" value="ODO-1/KGD_C"/>
</dbReference>
<reference evidence="7 8" key="1">
    <citation type="submission" date="2024-05" db="EMBL/GenBank/DDBJ databases">
        <title>Roseateles sp. 2.12 16S ribosomal RNA gene Genome sequencing and assembly.</title>
        <authorList>
            <person name="Woo H."/>
        </authorList>
    </citation>
    <scope>NUCLEOTIDE SEQUENCE [LARGE SCALE GENOMIC DNA]</scope>
    <source>
        <strain evidence="7 8">2.12</strain>
    </source>
</reference>
<dbReference type="GO" id="GO:0004591">
    <property type="term" value="F:oxoglutarate dehydrogenase (succinyl-transferring) activity"/>
    <property type="evidence" value="ECO:0007669"/>
    <property type="project" value="UniProtKB-EC"/>
</dbReference>
<dbReference type="InterPro" id="IPR029061">
    <property type="entry name" value="THDP-binding"/>
</dbReference>
<evidence type="ECO:0000256" key="1">
    <source>
        <dbReference type="ARBA" id="ARBA00001964"/>
    </source>
</evidence>
<dbReference type="NCBIfam" id="NF006914">
    <property type="entry name" value="PRK09404.1"/>
    <property type="match status" value="1"/>
</dbReference>
<dbReference type="Pfam" id="PF16870">
    <property type="entry name" value="OxoGdeHyase_C"/>
    <property type="match status" value="1"/>
</dbReference>
<dbReference type="Gene3D" id="3.40.50.11610">
    <property type="entry name" value="Multifunctional 2-oxoglutarate metabolism enzyme, C-terminal domain"/>
    <property type="match status" value="1"/>
</dbReference>
<dbReference type="EC" id="1.2.4.2" evidence="3"/>
<dbReference type="RefSeq" id="WP_347607936.1">
    <property type="nucleotide sequence ID" value="NZ_JBDPZC010000002.1"/>
</dbReference>
<dbReference type="EMBL" id="JBDPZC010000002">
    <property type="protein sequence ID" value="MEO3712479.1"/>
    <property type="molecule type" value="Genomic_DNA"/>
</dbReference>
<dbReference type="PIRSF" id="PIRSF000157">
    <property type="entry name" value="Oxoglu_dh_E1"/>
    <property type="match status" value="1"/>
</dbReference>
<protein>
    <recommendedName>
        <fullName evidence="3">oxoglutarate dehydrogenase (succinyl-transferring)</fullName>
        <ecNumber evidence="3">1.2.4.2</ecNumber>
    </recommendedName>
</protein>
<evidence type="ECO:0000259" key="6">
    <source>
        <dbReference type="SMART" id="SM00861"/>
    </source>
</evidence>
<comment type="caution">
    <text evidence="7">The sequence shown here is derived from an EMBL/GenBank/DDBJ whole genome shotgun (WGS) entry which is preliminary data.</text>
</comment>
<evidence type="ECO:0000313" key="7">
    <source>
        <dbReference type="EMBL" id="MEO3712479.1"/>
    </source>
</evidence>
<feature type="domain" description="Transketolase-like pyrimidine-binding" evidence="6">
    <location>
        <begin position="534"/>
        <end position="728"/>
    </location>
</feature>
<dbReference type="Gene3D" id="3.40.50.12470">
    <property type="match status" value="1"/>
</dbReference>
<dbReference type="InterPro" id="IPR001017">
    <property type="entry name" value="DH_E1"/>
</dbReference>
<evidence type="ECO:0000256" key="3">
    <source>
        <dbReference type="ARBA" id="ARBA00012280"/>
    </source>
</evidence>
<gene>
    <name evidence="7" type="ORF">ABDJ40_06825</name>
</gene>
<proteinExistence type="predicted"/>
<dbReference type="Pfam" id="PF02779">
    <property type="entry name" value="Transket_pyr"/>
    <property type="match status" value="1"/>
</dbReference>
<evidence type="ECO:0000256" key="4">
    <source>
        <dbReference type="ARBA" id="ARBA00023002"/>
    </source>
</evidence>
<dbReference type="PANTHER" id="PTHR23152">
    <property type="entry name" value="2-OXOGLUTARATE DEHYDROGENASE"/>
    <property type="match status" value="1"/>
</dbReference>
<dbReference type="SUPFAM" id="SSF52518">
    <property type="entry name" value="Thiamin diphosphate-binding fold (THDP-binding)"/>
    <property type="match status" value="2"/>
</dbReference>
<dbReference type="Proteomes" id="UP001462640">
    <property type="component" value="Unassembled WGS sequence"/>
</dbReference>
<keyword evidence="8" id="KW-1185">Reference proteome</keyword>